<reference evidence="1 2" key="1">
    <citation type="submission" date="2019-10" db="EMBL/GenBank/DDBJ databases">
        <title>Deinococcus sp. isolated from soil.</title>
        <authorList>
            <person name="Li Y."/>
            <person name="Wang J."/>
        </authorList>
    </citation>
    <scope>NUCLEOTIDE SEQUENCE [LARGE SCALE GENOMIC DNA]</scope>
    <source>
        <strain evidence="1 2">SDU3-2</strain>
    </source>
</reference>
<gene>
    <name evidence="1" type="ORF">F8S09_11505</name>
</gene>
<dbReference type="AlphaFoldDB" id="A0A7X1NX16"/>
<evidence type="ECO:0000313" key="1">
    <source>
        <dbReference type="EMBL" id="MPY67310.1"/>
    </source>
</evidence>
<dbReference type="RefSeq" id="WP_322618765.1">
    <property type="nucleotide sequence ID" value="NZ_WBSL01000005.1"/>
</dbReference>
<sequence>MTLAPTDLARLLHDAQEGPHYSVRAALALADGQPPPRIAALVSGLTARKRALWADIAAATRTPAPPDDAGLTRLAAWEVEAAAVLTSEHLRQRVGGRPVGELLLEHTREALWTAGQIAAHAGRVRMA</sequence>
<organism evidence="1 2">
    <name type="scientific">Deinococcus terrestris</name>
    <dbReference type="NCBI Taxonomy" id="2651870"/>
    <lineage>
        <taxon>Bacteria</taxon>
        <taxon>Thermotogati</taxon>
        <taxon>Deinococcota</taxon>
        <taxon>Deinococci</taxon>
        <taxon>Deinococcales</taxon>
        <taxon>Deinococcaceae</taxon>
        <taxon>Deinococcus</taxon>
    </lineage>
</organism>
<comment type="caution">
    <text evidence="1">The sequence shown here is derived from an EMBL/GenBank/DDBJ whole genome shotgun (WGS) entry which is preliminary data.</text>
</comment>
<dbReference type="Proteomes" id="UP000484842">
    <property type="component" value="Unassembled WGS sequence"/>
</dbReference>
<accession>A0A7X1NX16</accession>
<name>A0A7X1NX16_9DEIO</name>
<keyword evidence="2" id="KW-1185">Reference proteome</keyword>
<dbReference type="EMBL" id="WBSL01000005">
    <property type="protein sequence ID" value="MPY67310.1"/>
    <property type="molecule type" value="Genomic_DNA"/>
</dbReference>
<proteinExistence type="predicted"/>
<evidence type="ECO:0000313" key="2">
    <source>
        <dbReference type="Proteomes" id="UP000484842"/>
    </source>
</evidence>
<protein>
    <submittedName>
        <fullName evidence="1">Uncharacterized protein</fullName>
    </submittedName>
</protein>